<dbReference type="Pfam" id="PF03572">
    <property type="entry name" value="Peptidase_S41"/>
    <property type="match status" value="1"/>
</dbReference>
<dbReference type="PANTHER" id="PTHR32060">
    <property type="entry name" value="TAIL-SPECIFIC PROTEASE"/>
    <property type="match status" value="1"/>
</dbReference>
<dbReference type="SMART" id="SM00228">
    <property type="entry name" value="PDZ"/>
    <property type="match status" value="1"/>
</dbReference>
<evidence type="ECO:0000313" key="8">
    <source>
        <dbReference type="Proteomes" id="UP000276349"/>
    </source>
</evidence>
<dbReference type="InterPro" id="IPR005151">
    <property type="entry name" value="Tail-specific_protease"/>
</dbReference>
<dbReference type="PROSITE" id="PS50106">
    <property type="entry name" value="PDZ"/>
    <property type="match status" value="1"/>
</dbReference>
<dbReference type="EMBL" id="RXNR01000014">
    <property type="protein sequence ID" value="RTQ94004.1"/>
    <property type="molecule type" value="Genomic_DNA"/>
</dbReference>
<dbReference type="InterPro" id="IPR004447">
    <property type="entry name" value="Peptidase_S41A"/>
</dbReference>
<dbReference type="SUPFAM" id="SSF50156">
    <property type="entry name" value="PDZ domain-like"/>
    <property type="match status" value="1"/>
</dbReference>
<dbReference type="FunFam" id="2.30.42.10:FF:000063">
    <property type="entry name" value="Peptidase, S41 family"/>
    <property type="match status" value="1"/>
</dbReference>
<dbReference type="CDD" id="cd07560">
    <property type="entry name" value="Peptidase_S41_CPP"/>
    <property type="match status" value="1"/>
</dbReference>
<gene>
    <name evidence="7" type="ORF">EKG35_06770</name>
</gene>
<evidence type="ECO:0000259" key="6">
    <source>
        <dbReference type="PROSITE" id="PS50106"/>
    </source>
</evidence>
<keyword evidence="2 5" id="KW-0645">Protease</keyword>
<dbReference type="Gene3D" id="3.30.750.44">
    <property type="match status" value="1"/>
</dbReference>
<reference evidence="7 8" key="1">
    <citation type="submission" date="2018-12" db="EMBL/GenBank/DDBJ databases">
        <authorList>
            <person name="Yu L."/>
        </authorList>
    </citation>
    <scope>NUCLEOTIDE SEQUENCE [LARGE SCALE GENOMIC DNA]</scope>
    <source>
        <strain evidence="7 8">S5H2222</strain>
    </source>
</reference>
<feature type="domain" description="PDZ" evidence="6">
    <location>
        <begin position="87"/>
        <end position="170"/>
    </location>
</feature>
<dbReference type="Proteomes" id="UP000276349">
    <property type="component" value="Unassembled WGS sequence"/>
</dbReference>
<dbReference type="GO" id="GO:0004175">
    <property type="term" value="F:endopeptidase activity"/>
    <property type="evidence" value="ECO:0007669"/>
    <property type="project" value="TreeGrafter"/>
</dbReference>
<dbReference type="SMART" id="SM00245">
    <property type="entry name" value="TSPc"/>
    <property type="match status" value="1"/>
</dbReference>
<evidence type="ECO:0000313" key="7">
    <source>
        <dbReference type="EMBL" id="RTQ94004.1"/>
    </source>
</evidence>
<dbReference type="InterPro" id="IPR001478">
    <property type="entry name" value="PDZ"/>
</dbReference>
<evidence type="ECO:0000256" key="5">
    <source>
        <dbReference type="RuleBase" id="RU004404"/>
    </source>
</evidence>
<sequence length="481" mass="53723">MRKSRIFLCVAVVTLVIACFFLWQKWSMSKGNETTTVSDVTVIDQAFSLIKEKSVYGTSEDVIVEGALRGMANAIKDPYSTYYTAKEAAIQKQTLAGQRVGIGIEITEKNGKFIVVSPVKSSPAEKAGIRPFDEIVQVDNERLEGKTIGEVMQLIQGEKGEKVTLVLYRPSTERHIKVSVVRAEIDNKTVESKVLTVGETDIGYISISMFGEKTAEEWIRETKKLIGKDVEGLIVDLRDNPGGYLHSVAAVVSSIEDKNTVFAYMQNGQGAMEELKTEQIDEEKQYLDKMKKLPIILMQNEGSASASEVMAGALQSWERALIVGVKSFGKGTVQETWDLKNGGELKLSTNKWLTPNREWIHGKGIKADIEVEQHPLYSMEIIPLSGEFGEGDFSEEIAYTQKILNGLGYTIERTDGFYDEDTAQAVALFREQNDLRKGRHMDDAFFSTIREQVTAYKENEDNDVQLNMGLSVMLHRLQGDI</sequence>
<dbReference type="AlphaFoldDB" id="A0A3S0JQP6"/>
<dbReference type="InterPro" id="IPR041489">
    <property type="entry name" value="PDZ_6"/>
</dbReference>
<dbReference type="InterPro" id="IPR036365">
    <property type="entry name" value="PGBD-like_sf"/>
</dbReference>
<evidence type="ECO:0000256" key="4">
    <source>
        <dbReference type="ARBA" id="ARBA00022825"/>
    </source>
</evidence>
<dbReference type="Gene3D" id="2.30.42.10">
    <property type="match status" value="1"/>
</dbReference>
<dbReference type="InterPro" id="IPR055210">
    <property type="entry name" value="CtpA/B_N"/>
</dbReference>
<evidence type="ECO:0000256" key="2">
    <source>
        <dbReference type="ARBA" id="ARBA00022670"/>
    </source>
</evidence>
<comment type="similarity">
    <text evidence="1 5">Belongs to the peptidase S41A family.</text>
</comment>
<dbReference type="GO" id="GO:0007165">
    <property type="term" value="P:signal transduction"/>
    <property type="evidence" value="ECO:0007669"/>
    <property type="project" value="TreeGrafter"/>
</dbReference>
<dbReference type="InterPro" id="IPR036366">
    <property type="entry name" value="PGBDSf"/>
</dbReference>
<dbReference type="PROSITE" id="PS51257">
    <property type="entry name" value="PROKAR_LIPOPROTEIN"/>
    <property type="match status" value="1"/>
</dbReference>
<dbReference type="Pfam" id="PF17820">
    <property type="entry name" value="PDZ_6"/>
    <property type="match status" value="1"/>
</dbReference>
<dbReference type="GO" id="GO:0006508">
    <property type="term" value="P:proteolysis"/>
    <property type="evidence" value="ECO:0007669"/>
    <property type="project" value="UniProtKB-KW"/>
</dbReference>
<protein>
    <submittedName>
        <fullName evidence="7">PDZ domain-containing protein</fullName>
    </submittedName>
</protein>
<keyword evidence="3 5" id="KW-0378">Hydrolase</keyword>
<keyword evidence="4 5" id="KW-0720">Serine protease</keyword>
<dbReference type="NCBIfam" id="TIGR00225">
    <property type="entry name" value="prc"/>
    <property type="match status" value="1"/>
</dbReference>
<keyword evidence="8" id="KW-1185">Reference proteome</keyword>
<comment type="caution">
    <text evidence="7">The sequence shown here is derived from an EMBL/GenBank/DDBJ whole genome shotgun (WGS) entry which is preliminary data.</text>
</comment>
<dbReference type="Pfam" id="PF22694">
    <property type="entry name" value="CtpB_N-like"/>
    <property type="match status" value="1"/>
</dbReference>
<name>A0A3S0JQP6_9BACI</name>
<dbReference type="InterPro" id="IPR036034">
    <property type="entry name" value="PDZ_sf"/>
</dbReference>
<accession>A0A3S0JQP6</accession>
<proteinExistence type="inferred from homology"/>
<dbReference type="Gene3D" id="3.90.226.10">
    <property type="entry name" value="2-enoyl-CoA Hydratase, Chain A, domain 1"/>
    <property type="match status" value="1"/>
</dbReference>
<dbReference type="OrthoDB" id="9812068at2"/>
<dbReference type="GO" id="GO:0030288">
    <property type="term" value="C:outer membrane-bounded periplasmic space"/>
    <property type="evidence" value="ECO:0007669"/>
    <property type="project" value="TreeGrafter"/>
</dbReference>
<dbReference type="InterPro" id="IPR029045">
    <property type="entry name" value="ClpP/crotonase-like_dom_sf"/>
</dbReference>
<dbReference type="RefSeq" id="WP_126293685.1">
    <property type="nucleotide sequence ID" value="NZ_CP155468.1"/>
</dbReference>
<dbReference type="SUPFAM" id="SSF52096">
    <property type="entry name" value="ClpP/crotonase"/>
    <property type="match status" value="1"/>
</dbReference>
<organism evidence="7 8">
    <name type="scientific">Lysinibacillus telephonicus</name>
    <dbReference type="NCBI Taxonomy" id="1714840"/>
    <lineage>
        <taxon>Bacteria</taxon>
        <taxon>Bacillati</taxon>
        <taxon>Bacillota</taxon>
        <taxon>Bacilli</taxon>
        <taxon>Bacillales</taxon>
        <taxon>Bacillaceae</taxon>
        <taxon>Lysinibacillus</taxon>
    </lineage>
</organism>
<dbReference type="SUPFAM" id="SSF47090">
    <property type="entry name" value="PGBD-like"/>
    <property type="match status" value="1"/>
</dbReference>
<dbReference type="PANTHER" id="PTHR32060:SF30">
    <property type="entry name" value="CARBOXY-TERMINAL PROCESSING PROTEASE CTPA"/>
    <property type="match status" value="1"/>
</dbReference>
<dbReference type="Gene3D" id="1.10.101.10">
    <property type="entry name" value="PGBD-like superfamily/PGBD"/>
    <property type="match status" value="1"/>
</dbReference>
<evidence type="ECO:0000256" key="1">
    <source>
        <dbReference type="ARBA" id="ARBA00009179"/>
    </source>
</evidence>
<dbReference type="GO" id="GO:0008236">
    <property type="term" value="F:serine-type peptidase activity"/>
    <property type="evidence" value="ECO:0007669"/>
    <property type="project" value="UniProtKB-KW"/>
</dbReference>
<evidence type="ECO:0000256" key="3">
    <source>
        <dbReference type="ARBA" id="ARBA00022801"/>
    </source>
</evidence>
<dbReference type="CDD" id="cd06782">
    <property type="entry name" value="cpPDZ_CPP-like"/>
    <property type="match status" value="1"/>
</dbReference>